<keyword evidence="15" id="KW-1185">Reference proteome</keyword>
<evidence type="ECO:0000256" key="7">
    <source>
        <dbReference type="ARBA" id="ARBA00023288"/>
    </source>
</evidence>
<evidence type="ECO:0000256" key="2">
    <source>
        <dbReference type="ARBA" id="ARBA00022679"/>
    </source>
</evidence>
<evidence type="ECO:0000256" key="8">
    <source>
        <dbReference type="ARBA" id="ARBA00023315"/>
    </source>
</evidence>
<feature type="region of interest" description="Disordered" evidence="12">
    <location>
        <begin position="591"/>
        <end position="617"/>
    </location>
</feature>
<dbReference type="Pfam" id="PF01529">
    <property type="entry name" value="DHHC"/>
    <property type="match status" value="1"/>
</dbReference>
<evidence type="ECO:0000256" key="6">
    <source>
        <dbReference type="ARBA" id="ARBA00023139"/>
    </source>
</evidence>
<evidence type="ECO:0000256" key="10">
    <source>
        <dbReference type="ARBA" id="ARBA00048048"/>
    </source>
</evidence>
<feature type="transmembrane region" description="Helical" evidence="11">
    <location>
        <begin position="455"/>
        <end position="478"/>
    </location>
</feature>
<evidence type="ECO:0000313" key="15">
    <source>
        <dbReference type="Proteomes" id="UP000298138"/>
    </source>
</evidence>
<evidence type="ECO:0000259" key="13">
    <source>
        <dbReference type="Pfam" id="PF01529"/>
    </source>
</evidence>
<feature type="region of interest" description="Disordered" evidence="12">
    <location>
        <begin position="205"/>
        <end position="278"/>
    </location>
</feature>
<keyword evidence="7" id="KW-0449">Lipoprotein</keyword>
<dbReference type="GO" id="GO:0005794">
    <property type="term" value="C:Golgi apparatus"/>
    <property type="evidence" value="ECO:0007669"/>
    <property type="project" value="TreeGrafter"/>
</dbReference>
<protein>
    <recommendedName>
        <fullName evidence="11">Palmitoyltransferase</fullName>
        <ecNumber evidence="11">2.3.1.225</ecNumber>
    </recommendedName>
</protein>
<evidence type="ECO:0000256" key="12">
    <source>
        <dbReference type="SAM" id="MobiDB-lite"/>
    </source>
</evidence>
<feature type="compositionally biased region" description="Polar residues" evidence="12">
    <location>
        <begin position="87"/>
        <end position="114"/>
    </location>
</feature>
<dbReference type="OrthoDB" id="9909019at2759"/>
<keyword evidence="6" id="KW-0564">Palmitate</keyword>
<feature type="compositionally biased region" description="Basic and acidic residues" evidence="12">
    <location>
        <begin position="238"/>
        <end position="248"/>
    </location>
</feature>
<dbReference type="GO" id="GO:0006612">
    <property type="term" value="P:protein targeting to membrane"/>
    <property type="evidence" value="ECO:0007669"/>
    <property type="project" value="TreeGrafter"/>
</dbReference>
<dbReference type="InterPro" id="IPR039859">
    <property type="entry name" value="PFA4/ZDH16/20/ERF2-like"/>
</dbReference>
<feature type="compositionally biased region" description="Low complexity" evidence="12">
    <location>
        <begin position="64"/>
        <end position="76"/>
    </location>
</feature>
<feature type="region of interest" description="Disordered" evidence="12">
    <location>
        <begin position="1"/>
        <end position="145"/>
    </location>
</feature>
<comment type="similarity">
    <text evidence="9">Belongs to the DHHC palmitoyltransferase family. ERF2/ZDHHC9 subfamily.</text>
</comment>
<dbReference type="PROSITE" id="PS50216">
    <property type="entry name" value="DHHC"/>
    <property type="match status" value="1"/>
</dbReference>
<sequence length="617" mass="68868">MTPPAHLQPSVSPIPSNHGGLPLSVHGVDEDDTGHTNVSSRMTDFSDNASDIMGLSEAQQSMHAPSPRSSLRSPAAIGSYKGRPNRISVNDMQDALSSRPGTAMSTSTGTRNWPQSPPSRRGNMSSISGSVRGRPTSSASKTHVPSLTSSAFYRPMSSAKLQAQRGKVTEEDVDEVEQNRIRGFAQVTHVPLESQNLEPVIHQNIESQSPYPPRHASVSTTGNANRDTPSVNSASPLHEPRTSVEAKSHHSARRISRMPHRTHADGSSPASSMTNVNRKEPDLGKNWQYFPGNMSFCFGGRWQTANDLPMNFLTGILVALPAALFFGFSAEWLWKNVSPALPITFAYLFLVCFSSFVKAAVSDPGIYPRNIHLLDTEELNEDDPLAVPPPNKWALIKPPRSNAIHLEVPVKYCRTCRIWRPPRCHHCKVCDSCIETADHHCVWLNNCVGRRNYRYFFTFIITATLLATYLVVLSAVHLEKYSNAYDISFNQAIKRQRVPFAMMIYGILAAPYPIALVGYHIFLIARGETTREYLHGHKFVRSERHRPFSQKSILKNFVVVLCRPRPPTYVDLKKPYHKGDQRFLEMKVMDMPPPTPQDQHPAAKSTPRQIEEGILRS</sequence>
<dbReference type="InParanoid" id="A0A4S2MLR4"/>
<name>A0A4S2MLR4_9PEZI</name>
<dbReference type="PANTHER" id="PTHR22883">
    <property type="entry name" value="ZINC FINGER DHHC DOMAIN CONTAINING PROTEIN"/>
    <property type="match status" value="1"/>
</dbReference>
<feature type="compositionally biased region" description="Basic residues" evidence="12">
    <location>
        <begin position="249"/>
        <end position="261"/>
    </location>
</feature>
<feature type="compositionally biased region" description="Polar residues" evidence="12">
    <location>
        <begin position="35"/>
        <end position="49"/>
    </location>
</feature>
<keyword evidence="3 11" id="KW-0812">Transmembrane</keyword>
<dbReference type="Proteomes" id="UP000298138">
    <property type="component" value="Unassembled WGS sequence"/>
</dbReference>
<comment type="subcellular location">
    <subcellularLocation>
        <location evidence="1">Endomembrane system</location>
        <topology evidence="1">Multi-pass membrane protein</topology>
    </subcellularLocation>
</comment>
<evidence type="ECO:0000256" key="5">
    <source>
        <dbReference type="ARBA" id="ARBA00023136"/>
    </source>
</evidence>
<keyword evidence="2 11" id="KW-0808">Transferase</keyword>
<feature type="domain" description="Palmitoyltransferase DHHC" evidence="13">
    <location>
        <begin position="411"/>
        <end position="535"/>
    </location>
</feature>
<reference evidence="14 15" key="1">
    <citation type="submission" date="2019-04" db="EMBL/GenBank/DDBJ databases">
        <title>Comparative genomics and transcriptomics to analyze fruiting body development in filamentous ascomycetes.</title>
        <authorList>
            <consortium name="DOE Joint Genome Institute"/>
            <person name="Lutkenhaus R."/>
            <person name="Traeger S."/>
            <person name="Breuer J."/>
            <person name="Kuo A."/>
            <person name="Lipzen A."/>
            <person name="Pangilinan J."/>
            <person name="Dilworth D."/>
            <person name="Sandor L."/>
            <person name="Poggeler S."/>
            <person name="Barry K."/>
            <person name="Grigoriev I.V."/>
            <person name="Nowrousian M."/>
        </authorList>
    </citation>
    <scope>NUCLEOTIDE SEQUENCE [LARGE SCALE GENOMIC DNA]</scope>
    <source>
        <strain evidence="14 15">CBS 389.68</strain>
    </source>
</reference>
<comment type="catalytic activity">
    <reaction evidence="10 11">
        <text>L-cysteinyl-[protein] + hexadecanoyl-CoA = S-hexadecanoyl-L-cysteinyl-[protein] + CoA</text>
        <dbReference type="Rhea" id="RHEA:36683"/>
        <dbReference type="Rhea" id="RHEA-COMP:10131"/>
        <dbReference type="Rhea" id="RHEA-COMP:11032"/>
        <dbReference type="ChEBI" id="CHEBI:29950"/>
        <dbReference type="ChEBI" id="CHEBI:57287"/>
        <dbReference type="ChEBI" id="CHEBI:57379"/>
        <dbReference type="ChEBI" id="CHEBI:74151"/>
        <dbReference type="EC" id="2.3.1.225"/>
    </reaction>
</comment>
<keyword evidence="8 11" id="KW-0012">Acyltransferase</keyword>
<dbReference type="PANTHER" id="PTHR22883:SF43">
    <property type="entry name" value="PALMITOYLTRANSFERASE APP"/>
    <property type="match status" value="1"/>
</dbReference>
<feature type="transmembrane region" description="Helical" evidence="11">
    <location>
        <begin position="340"/>
        <end position="361"/>
    </location>
</feature>
<evidence type="ECO:0000256" key="4">
    <source>
        <dbReference type="ARBA" id="ARBA00022989"/>
    </source>
</evidence>
<proteinExistence type="inferred from homology"/>
<dbReference type="GO" id="GO:0005783">
    <property type="term" value="C:endoplasmic reticulum"/>
    <property type="evidence" value="ECO:0007669"/>
    <property type="project" value="TreeGrafter"/>
</dbReference>
<feature type="transmembrane region" description="Helical" evidence="11">
    <location>
        <begin position="312"/>
        <end position="334"/>
    </location>
</feature>
<keyword evidence="4 11" id="KW-1133">Transmembrane helix</keyword>
<organism evidence="14 15">
    <name type="scientific">Ascodesmis nigricans</name>
    <dbReference type="NCBI Taxonomy" id="341454"/>
    <lineage>
        <taxon>Eukaryota</taxon>
        <taxon>Fungi</taxon>
        <taxon>Dikarya</taxon>
        <taxon>Ascomycota</taxon>
        <taxon>Pezizomycotina</taxon>
        <taxon>Pezizomycetes</taxon>
        <taxon>Pezizales</taxon>
        <taxon>Ascodesmidaceae</taxon>
        <taxon>Ascodesmis</taxon>
    </lineage>
</organism>
<keyword evidence="5 11" id="KW-0472">Membrane</keyword>
<dbReference type="GO" id="GO:0019706">
    <property type="term" value="F:protein-cysteine S-palmitoyltransferase activity"/>
    <property type="evidence" value="ECO:0007669"/>
    <property type="project" value="UniProtKB-EC"/>
</dbReference>
<dbReference type="InterPro" id="IPR001594">
    <property type="entry name" value="Palmitoyltrfase_DHHC"/>
</dbReference>
<evidence type="ECO:0000256" key="11">
    <source>
        <dbReference type="RuleBase" id="RU079119"/>
    </source>
</evidence>
<evidence type="ECO:0000313" key="14">
    <source>
        <dbReference type="EMBL" id="TGZ78001.1"/>
    </source>
</evidence>
<accession>A0A4S2MLR4</accession>
<dbReference type="EMBL" id="ML220146">
    <property type="protein sequence ID" value="TGZ78001.1"/>
    <property type="molecule type" value="Genomic_DNA"/>
</dbReference>
<comment type="domain">
    <text evidence="11">The DHHC domain is required for palmitoyltransferase activity.</text>
</comment>
<evidence type="ECO:0000256" key="9">
    <source>
        <dbReference type="ARBA" id="ARBA00023463"/>
    </source>
</evidence>
<feature type="transmembrane region" description="Helical" evidence="11">
    <location>
        <begin position="498"/>
        <end position="525"/>
    </location>
</feature>
<evidence type="ECO:0000256" key="1">
    <source>
        <dbReference type="ARBA" id="ARBA00004127"/>
    </source>
</evidence>
<gene>
    <name evidence="14" type="ORF">EX30DRAFT_374168</name>
</gene>
<dbReference type="STRING" id="341454.A0A4S2MLR4"/>
<dbReference type="EC" id="2.3.1.225" evidence="11"/>
<feature type="compositionally biased region" description="Polar residues" evidence="12">
    <location>
        <begin position="122"/>
        <end position="145"/>
    </location>
</feature>
<feature type="compositionally biased region" description="Polar residues" evidence="12">
    <location>
        <begin position="217"/>
        <end position="235"/>
    </location>
</feature>
<evidence type="ECO:0000256" key="3">
    <source>
        <dbReference type="ARBA" id="ARBA00022692"/>
    </source>
</evidence>
<dbReference type="AlphaFoldDB" id="A0A4S2MLR4"/>